<evidence type="ECO:0000313" key="3">
    <source>
        <dbReference type="Proteomes" id="UP000078287"/>
    </source>
</evidence>
<dbReference type="PROSITE" id="PS51841">
    <property type="entry name" value="LTD"/>
    <property type="match status" value="1"/>
</dbReference>
<dbReference type="Pfam" id="PF00932">
    <property type="entry name" value="LTD"/>
    <property type="match status" value="1"/>
</dbReference>
<dbReference type="Gene3D" id="2.60.40.1260">
    <property type="entry name" value="Lamin Tail domain"/>
    <property type="match status" value="1"/>
</dbReference>
<dbReference type="STRING" id="1707952.A6A03_05915"/>
<evidence type="ECO:0000313" key="2">
    <source>
        <dbReference type="EMBL" id="OAN36288.1"/>
    </source>
</evidence>
<dbReference type="AlphaFoldDB" id="A0A178LRA8"/>
<dbReference type="Proteomes" id="UP000078287">
    <property type="component" value="Unassembled WGS sequence"/>
</dbReference>
<name>A0A178LRA8_9CHLR</name>
<accession>A0A178LRA8</accession>
<dbReference type="RefSeq" id="WP_066791581.1">
    <property type="nucleotide sequence ID" value="NZ_LWQS01000125.1"/>
</dbReference>
<sequence length="273" mass="30282">MSTRSRNNDPLYDAIETTTVRIGRFGYGLLRLPLGLLPAQSRTHMERALYELSHGFASLPGDFARIAEHEIKRWIDETPPARRRQPEPEQHLTVIITPEEAMVEPATTQSLAVTTASAEERLPVTVTPEPTIDEEPIEEDVAELLTDEVSESIIDIERLVAEPPNVSITYIEYDPPGNDLEGEFVVITNASHEPVDLTGWMLIDEGAKHSYTFPAFTLAGGAEVKLWTKAGVNDANNLYWGSRRPIWNNTGDTAILRDANGNLISRYTYAAGA</sequence>
<gene>
    <name evidence="2" type="ORF">A6A03_05915</name>
</gene>
<organism evidence="2 3">
    <name type="scientific">Chloroflexus islandicus</name>
    <dbReference type="NCBI Taxonomy" id="1707952"/>
    <lineage>
        <taxon>Bacteria</taxon>
        <taxon>Bacillati</taxon>
        <taxon>Chloroflexota</taxon>
        <taxon>Chloroflexia</taxon>
        <taxon>Chloroflexales</taxon>
        <taxon>Chloroflexineae</taxon>
        <taxon>Chloroflexaceae</taxon>
        <taxon>Chloroflexus</taxon>
    </lineage>
</organism>
<comment type="caution">
    <text evidence="2">The sequence shown here is derived from an EMBL/GenBank/DDBJ whole genome shotgun (WGS) entry which is preliminary data.</text>
</comment>
<feature type="domain" description="LTD" evidence="1">
    <location>
        <begin position="157"/>
        <end position="271"/>
    </location>
</feature>
<dbReference type="SUPFAM" id="SSF74853">
    <property type="entry name" value="Lamin A/C globular tail domain"/>
    <property type="match status" value="1"/>
</dbReference>
<proteinExistence type="predicted"/>
<dbReference type="OrthoDB" id="3828227at2"/>
<dbReference type="InterPro" id="IPR036415">
    <property type="entry name" value="Lamin_tail_dom_sf"/>
</dbReference>
<dbReference type="InterPro" id="IPR001322">
    <property type="entry name" value="Lamin_tail_dom"/>
</dbReference>
<reference evidence="2 3" key="1">
    <citation type="submission" date="2016-04" db="EMBL/GenBank/DDBJ databases">
        <title>Chloroflexus islandicus sp. nov., a thermophilic filamentous anoxygenic phototrophic bacterium from geyser Strokkur (Iceland).</title>
        <authorList>
            <person name="Gaisin V.A."/>
            <person name="Kalashnikov A.M."/>
            <person name="Sukhacheva M.V."/>
            <person name="Grouzdev D.S."/>
            <person name="Ivanov T.M."/>
            <person name="Kuznetsov B."/>
            <person name="Gorlenko V.M."/>
        </authorList>
    </citation>
    <scope>NUCLEOTIDE SEQUENCE [LARGE SCALE GENOMIC DNA]</scope>
    <source>
        <strain evidence="3">isl-2</strain>
    </source>
</reference>
<keyword evidence="3" id="KW-1185">Reference proteome</keyword>
<evidence type="ECO:0000259" key="1">
    <source>
        <dbReference type="PROSITE" id="PS51841"/>
    </source>
</evidence>
<protein>
    <recommendedName>
        <fullName evidence="1">LTD domain-containing protein</fullName>
    </recommendedName>
</protein>
<dbReference type="EMBL" id="LWQS01000125">
    <property type="protein sequence ID" value="OAN36288.1"/>
    <property type="molecule type" value="Genomic_DNA"/>
</dbReference>